<reference evidence="12" key="1">
    <citation type="submission" date="2021-09" db="EMBL/GenBank/DDBJ databases">
        <title>Genome analysis of Fictibacillus sp. KIGAM418 isolated from marine sediment.</title>
        <authorList>
            <person name="Seo M.-J."/>
            <person name="Cho E.-S."/>
            <person name="Hwang C.Y."/>
        </authorList>
    </citation>
    <scope>NUCLEOTIDE SEQUENCE</scope>
    <source>
        <strain evidence="12">KIGAM418</strain>
    </source>
</reference>
<evidence type="ECO:0000256" key="7">
    <source>
        <dbReference type="ARBA" id="ARBA00023080"/>
    </source>
</evidence>
<comment type="similarity">
    <text evidence="1 10 11">Belongs to the HAM1 NTPase family.</text>
</comment>
<dbReference type="EC" id="3.6.1.66" evidence="10"/>
<feature type="active site" description="Proton acceptor" evidence="10">
    <location>
        <position position="70"/>
    </location>
</feature>
<feature type="binding site" evidence="10">
    <location>
        <begin position="181"/>
        <end position="182"/>
    </location>
    <ligand>
        <name>substrate</name>
    </ligand>
</feature>
<accession>A0A9X2BES2</accession>
<name>A0A9X2BES2_9BACL</name>
<dbReference type="PANTHER" id="PTHR11067:SF9">
    <property type="entry name" value="INOSINE TRIPHOSPHATE PYROPHOSPHATASE"/>
    <property type="match status" value="1"/>
</dbReference>
<proteinExistence type="inferred from homology"/>
<comment type="subunit">
    <text evidence="2 10">Homodimer.</text>
</comment>
<evidence type="ECO:0000313" key="12">
    <source>
        <dbReference type="EMBL" id="MCK6257965.1"/>
    </source>
</evidence>
<dbReference type="InterPro" id="IPR002637">
    <property type="entry name" value="RdgB/HAM1"/>
</dbReference>
<dbReference type="GO" id="GO:0009117">
    <property type="term" value="P:nucleotide metabolic process"/>
    <property type="evidence" value="ECO:0007669"/>
    <property type="project" value="UniProtKB-KW"/>
</dbReference>
<comment type="cofactor">
    <cofactor evidence="10">
        <name>Mg(2+)</name>
        <dbReference type="ChEBI" id="CHEBI:18420"/>
    </cofactor>
    <text evidence="10">Binds 1 Mg(2+) ion per subunit.</text>
</comment>
<dbReference type="SUPFAM" id="SSF52972">
    <property type="entry name" value="ITPase-like"/>
    <property type="match status" value="1"/>
</dbReference>
<dbReference type="NCBIfam" id="TIGR00042">
    <property type="entry name" value="RdgB/HAM1 family non-canonical purine NTP pyrophosphatase"/>
    <property type="match status" value="1"/>
</dbReference>
<feature type="binding site" evidence="10">
    <location>
        <position position="176"/>
    </location>
    <ligand>
        <name>substrate</name>
    </ligand>
</feature>
<dbReference type="GO" id="GO:0046872">
    <property type="term" value="F:metal ion binding"/>
    <property type="evidence" value="ECO:0007669"/>
    <property type="project" value="UniProtKB-KW"/>
</dbReference>
<dbReference type="InterPro" id="IPR020922">
    <property type="entry name" value="dITP/XTP_pyrophosphatase"/>
</dbReference>
<gene>
    <name evidence="12" type="ORF">LCY76_15405</name>
</gene>
<keyword evidence="6 10" id="KW-0460">Magnesium</keyword>
<keyword evidence="5 10" id="KW-0378">Hydrolase</keyword>
<dbReference type="NCBIfam" id="NF011397">
    <property type="entry name" value="PRK14822.1"/>
    <property type="match status" value="1"/>
</dbReference>
<dbReference type="GO" id="GO:0035870">
    <property type="term" value="F:dITP diphosphatase activity"/>
    <property type="evidence" value="ECO:0007669"/>
    <property type="project" value="UniProtKB-UniRule"/>
</dbReference>
<dbReference type="Gene3D" id="3.90.950.10">
    <property type="match status" value="1"/>
</dbReference>
<feature type="binding site" evidence="10">
    <location>
        <position position="70"/>
    </location>
    <ligand>
        <name>Mg(2+)</name>
        <dbReference type="ChEBI" id="CHEBI:18420"/>
    </ligand>
</feature>
<dbReference type="Proteomes" id="UP001139011">
    <property type="component" value="Unassembled WGS sequence"/>
</dbReference>
<dbReference type="RefSeq" id="WP_248253341.1">
    <property type="nucleotide sequence ID" value="NZ_JAIWJX010000002.1"/>
</dbReference>
<comment type="catalytic activity">
    <reaction evidence="9 10">
        <text>XTP + H2O = XMP + diphosphate + H(+)</text>
        <dbReference type="Rhea" id="RHEA:28610"/>
        <dbReference type="ChEBI" id="CHEBI:15377"/>
        <dbReference type="ChEBI" id="CHEBI:15378"/>
        <dbReference type="ChEBI" id="CHEBI:33019"/>
        <dbReference type="ChEBI" id="CHEBI:57464"/>
        <dbReference type="ChEBI" id="CHEBI:61314"/>
        <dbReference type="EC" id="3.6.1.66"/>
    </reaction>
</comment>
<evidence type="ECO:0000256" key="11">
    <source>
        <dbReference type="RuleBase" id="RU003781"/>
    </source>
</evidence>
<comment type="catalytic activity">
    <reaction evidence="10">
        <text>ITP + H2O = IMP + diphosphate + H(+)</text>
        <dbReference type="Rhea" id="RHEA:29399"/>
        <dbReference type="ChEBI" id="CHEBI:15377"/>
        <dbReference type="ChEBI" id="CHEBI:15378"/>
        <dbReference type="ChEBI" id="CHEBI:33019"/>
        <dbReference type="ChEBI" id="CHEBI:58053"/>
        <dbReference type="ChEBI" id="CHEBI:61402"/>
        <dbReference type="EC" id="3.6.1.66"/>
    </reaction>
</comment>
<dbReference type="Pfam" id="PF01725">
    <property type="entry name" value="Ham1p_like"/>
    <property type="match status" value="1"/>
</dbReference>
<dbReference type="CDD" id="cd00515">
    <property type="entry name" value="HAM1"/>
    <property type="match status" value="1"/>
</dbReference>
<dbReference type="GO" id="GO:0005829">
    <property type="term" value="C:cytosol"/>
    <property type="evidence" value="ECO:0007669"/>
    <property type="project" value="TreeGrafter"/>
</dbReference>
<evidence type="ECO:0000313" key="13">
    <source>
        <dbReference type="Proteomes" id="UP001139011"/>
    </source>
</evidence>
<dbReference type="GO" id="GO:0036220">
    <property type="term" value="F:ITP diphosphatase activity"/>
    <property type="evidence" value="ECO:0007669"/>
    <property type="project" value="UniProtKB-UniRule"/>
</dbReference>
<sequence>MKKVLIATKNEGKVKEFTFMFSEMGLEVTSLLDVENTPDVEETGTTFAENAALKAEEISELYNIPVIADDSGLVIDALDGRPGVFSARYAGIEKDDNKNMDKVLDEMRSVPPEERSARFVCALAVARPGMETLIVEGYCEGEIGYKKTGSNGFGYDPIFVVGHTSSTMAELTKEEKNKISHRANAMAKLKDQMHLLF</sequence>
<evidence type="ECO:0000256" key="3">
    <source>
        <dbReference type="ARBA" id="ARBA00022723"/>
    </source>
</evidence>
<evidence type="ECO:0000256" key="10">
    <source>
        <dbReference type="HAMAP-Rule" id="MF_01405"/>
    </source>
</evidence>
<dbReference type="GO" id="GO:0000166">
    <property type="term" value="F:nucleotide binding"/>
    <property type="evidence" value="ECO:0007669"/>
    <property type="project" value="UniProtKB-KW"/>
</dbReference>
<evidence type="ECO:0000256" key="8">
    <source>
        <dbReference type="ARBA" id="ARBA00051875"/>
    </source>
</evidence>
<dbReference type="GO" id="GO:0036222">
    <property type="term" value="F:XTP diphosphatase activity"/>
    <property type="evidence" value="ECO:0007669"/>
    <property type="project" value="UniProtKB-UniRule"/>
</dbReference>
<keyword evidence="13" id="KW-1185">Reference proteome</keyword>
<dbReference type="GO" id="GO:0017111">
    <property type="term" value="F:ribonucleoside triphosphate phosphatase activity"/>
    <property type="evidence" value="ECO:0007669"/>
    <property type="project" value="InterPro"/>
</dbReference>
<comment type="caution">
    <text evidence="12">The sequence shown here is derived from an EMBL/GenBank/DDBJ whole genome shotgun (WGS) entry which is preliminary data.</text>
</comment>
<comment type="function">
    <text evidence="10">Pyrophosphatase that catalyzes the hydrolysis of nucleoside triphosphates to their monophosphate derivatives, with a high preference for the non-canonical purine nucleotides XTP (xanthosine triphosphate), dITP (deoxyinosine triphosphate) and ITP. Seems to function as a house-cleaning enzyme that removes non-canonical purine nucleotides from the nucleotide pool, thus preventing their incorporation into DNA/RNA and avoiding chromosomal lesions.</text>
</comment>
<evidence type="ECO:0000256" key="6">
    <source>
        <dbReference type="ARBA" id="ARBA00022842"/>
    </source>
</evidence>
<dbReference type="GO" id="GO:0009146">
    <property type="term" value="P:purine nucleoside triphosphate catabolic process"/>
    <property type="evidence" value="ECO:0007669"/>
    <property type="project" value="UniProtKB-UniRule"/>
</dbReference>
<dbReference type="PANTHER" id="PTHR11067">
    <property type="entry name" value="INOSINE TRIPHOSPHATE PYROPHOSPHATASE/HAM1 PROTEIN"/>
    <property type="match status" value="1"/>
</dbReference>
<evidence type="ECO:0000256" key="1">
    <source>
        <dbReference type="ARBA" id="ARBA00008023"/>
    </source>
</evidence>
<feature type="binding site" evidence="10">
    <location>
        <position position="71"/>
    </location>
    <ligand>
        <name>substrate</name>
    </ligand>
</feature>
<feature type="binding site" evidence="10">
    <location>
        <begin position="8"/>
        <end position="13"/>
    </location>
    <ligand>
        <name>substrate</name>
    </ligand>
</feature>
<evidence type="ECO:0000256" key="9">
    <source>
        <dbReference type="ARBA" id="ARBA00052017"/>
    </source>
</evidence>
<protein>
    <recommendedName>
        <fullName evidence="10">dITP/XTP pyrophosphatase</fullName>
        <ecNumber evidence="10">3.6.1.66</ecNumber>
    </recommendedName>
    <alternativeName>
        <fullName evidence="10">Non-canonical purine NTP pyrophosphatase</fullName>
    </alternativeName>
    <alternativeName>
        <fullName evidence="10">Non-standard purine NTP pyrophosphatase</fullName>
    </alternativeName>
    <alternativeName>
        <fullName evidence="10">Nucleoside-triphosphate diphosphatase</fullName>
    </alternativeName>
    <alternativeName>
        <fullName evidence="10">Nucleoside-triphosphate pyrophosphatase</fullName>
        <shortName evidence="10">NTPase</shortName>
    </alternativeName>
</protein>
<feature type="binding site" evidence="10">
    <location>
        <begin position="153"/>
        <end position="156"/>
    </location>
    <ligand>
        <name>substrate</name>
    </ligand>
</feature>
<dbReference type="FunFam" id="3.90.950.10:FF:000001">
    <property type="entry name" value="dITP/XTP pyrophosphatase"/>
    <property type="match status" value="1"/>
</dbReference>
<dbReference type="HAMAP" id="MF_01405">
    <property type="entry name" value="Non_canon_purine_NTPase"/>
    <property type="match status" value="1"/>
</dbReference>
<keyword evidence="3 10" id="KW-0479">Metal-binding</keyword>
<evidence type="ECO:0000256" key="5">
    <source>
        <dbReference type="ARBA" id="ARBA00022801"/>
    </source>
</evidence>
<organism evidence="12 13">
    <name type="scientific">Fictibacillus marinisediminis</name>
    <dbReference type="NCBI Taxonomy" id="2878389"/>
    <lineage>
        <taxon>Bacteria</taxon>
        <taxon>Bacillati</taxon>
        <taxon>Bacillota</taxon>
        <taxon>Bacilli</taxon>
        <taxon>Bacillales</taxon>
        <taxon>Fictibacillaceae</taxon>
        <taxon>Fictibacillus</taxon>
    </lineage>
</organism>
<dbReference type="AlphaFoldDB" id="A0A9X2BES2"/>
<comment type="catalytic activity">
    <reaction evidence="8 10">
        <text>dITP + H2O = dIMP + diphosphate + H(+)</text>
        <dbReference type="Rhea" id="RHEA:28342"/>
        <dbReference type="ChEBI" id="CHEBI:15377"/>
        <dbReference type="ChEBI" id="CHEBI:15378"/>
        <dbReference type="ChEBI" id="CHEBI:33019"/>
        <dbReference type="ChEBI" id="CHEBI:61194"/>
        <dbReference type="ChEBI" id="CHEBI:61382"/>
        <dbReference type="EC" id="3.6.1.66"/>
    </reaction>
</comment>
<feature type="binding site" evidence="10">
    <location>
        <position position="41"/>
    </location>
    <ligand>
        <name>Mg(2+)</name>
        <dbReference type="ChEBI" id="CHEBI:18420"/>
    </ligand>
</feature>
<evidence type="ECO:0000256" key="4">
    <source>
        <dbReference type="ARBA" id="ARBA00022741"/>
    </source>
</evidence>
<keyword evidence="7 10" id="KW-0546">Nucleotide metabolism</keyword>
<dbReference type="InterPro" id="IPR029001">
    <property type="entry name" value="ITPase-like_fam"/>
</dbReference>
<evidence type="ECO:0000256" key="2">
    <source>
        <dbReference type="ARBA" id="ARBA00011738"/>
    </source>
</evidence>
<keyword evidence="4 10" id="KW-0547">Nucleotide-binding</keyword>
<dbReference type="EMBL" id="JAIWJX010000002">
    <property type="protein sequence ID" value="MCK6257965.1"/>
    <property type="molecule type" value="Genomic_DNA"/>
</dbReference>